<evidence type="ECO:0000256" key="5">
    <source>
        <dbReference type="RuleBase" id="RU361157"/>
    </source>
</evidence>
<dbReference type="InterPro" id="IPR052522">
    <property type="entry name" value="ABC-2_transport_permease"/>
</dbReference>
<feature type="transmembrane region" description="Helical" evidence="5">
    <location>
        <begin position="159"/>
        <end position="183"/>
    </location>
</feature>
<keyword evidence="5" id="KW-1003">Cell membrane</keyword>
<keyword evidence="2 5" id="KW-0812">Transmembrane</keyword>
<comment type="subcellular location">
    <subcellularLocation>
        <location evidence="5">Cell inner membrane</location>
        <topology evidence="5">Multi-pass membrane protein</topology>
    </subcellularLocation>
    <subcellularLocation>
        <location evidence="1">Membrane</location>
        <topology evidence="1">Multi-pass membrane protein</topology>
    </subcellularLocation>
</comment>
<accession>A0ABV2QDW3</accession>
<reference evidence="7 8" key="1">
    <citation type="submission" date="2024-06" db="EMBL/GenBank/DDBJ databases">
        <title>Sorghum-associated microbial communities from plants grown in Nebraska, USA.</title>
        <authorList>
            <person name="Schachtman D."/>
        </authorList>
    </citation>
    <scope>NUCLEOTIDE SEQUENCE [LARGE SCALE GENOMIC DNA]</scope>
    <source>
        <strain evidence="7 8">2709</strain>
    </source>
</reference>
<evidence type="ECO:0000256" key="1">
    <source>
        <dbReference type="ARBA" id="ARBA00004141"/>
    </source>
</evidence>
<dbReference type="Proteomes" id="UP001549320">
    <property type="component" value="Unassembled WGS sequence"/>
</dbReference>
<dbReference type="InterPro" id="IPR047817">
    <property type="entry name" value="ABC2_TM_bact-type"/>
</dbReference>
<proteinExistence type="inferred from homology"/>
<dbReference type="InterPro" id="IPR000412">
    <property type="entry name" value="ABC_2_transport"/>
</dbReference>
<feature type="transmembrane region" description="Helical" evidence="5">
    <location>
        <begin position="132"/>
        <end position="152"/>
    </location>
</feature>
<feature type="transmembrane region" description="Helical" evidence="5">
    <location>
        <begin position="246"/>
        <end position="267"/>
    </location>
</feature>
<dbReference type="PIRSF" id="PIRSF006648">
    <property type="entry name" value="DrrB"/>
    <property type="match status" value="1"/>
</dbReference>
<dbReference type="PRINTS" id="PR00164">
    <property type="entry name" value="ABC2TRNSPORT"/>
</dbReference>
<dbReference type="PANTHER" id="PTHR43332:SF1">
    <property type="entry name" value="TRANSPORT PERMEASE PROTEIN"/>
    <property type="match status" value="1"/>
</dbReference>
<evidence type="ECO:0000259" key="6">
    <source>
        <dbReference type="PROSITE" id="PS51012"/>
    </source>
</evidence>
<comment type="similarity">
    <text evidence="5">Belongs to the ABC-2 integral membrane protein family.</text>
</comment>
<name>A0ABV2QDW3_9BURK</name>
<evidence type="ECO:0000256" key="3">
    <source>
        <dbReference type="ARBA" id="ARBA00022989"/>
    </source>
</evidence>
<comment type="caution">
    <text evidence="7">The sequence shown here is derived from an EMBL/GenBank/DDBJ whole genome shotgun (WGS) entry which is preliminary data.</text>
</comment>
<dbReference type="PANTHER" id="PTHR43332">
    <property type="entry name" value="INNER MEMBRANE TRANSPORT PERMEASE YADH-RELATED"/>
    <property type="match status" value="1"/>
</dbReference>
<gene>
    <name evidence="7" type="ORF">ABIE13_003906</name>
</gene>
<keyword evidence="3 5" id="KW-1133">Transmembrane helix</keyword>
<dbReference type="PROSITE" id="PS51012">
    <property type="entry name" value="ABC_TM2"/>
    <property type="match status" value="1"/>
</dbReference>
<keyword evidence="5" id="KW-0813">Transport</keyword>
<feature type="transmembrane region" description="Helical" evidence="5">
    <location>
        <begin position="74"/>
        <end position="95"/>
    </location>
</feature>
<evidence type="ECO:0000256" key="4">
    <source>
        <dbReference type="ARBA" id="ARBA00023136"/>
    </source>
</evidence>
<feature type="transmembrane region" description="Helical" evidence="5">
    <location>
        <begin position="189"/>
        <end position="210"/>
    </location>
</feature>
<evidence type="ECO:0000256" key="2">
    <source>
        <dbReference type="ARBA" id="ARBA00022692"/>
    </source>
</evidence>
<dbReference type="EMBL" id="JBEPSH010000007">
    <property type="protein sequence ID" value="MET4578790.1"/>
    <property type="molecule type" value="Genomic_DNA"/>
</dbReference>
<keyword evidence="4 5" id="KW-0472">Membrane</keyword>
<feature type="transmembrane region" description="Helical" evidence="5">
    <location>
        <begin position="39"/>
        <end position="62"/>
    </location>
</feature>
<sequence>MTHPDVTLPTTLKVSPHLQAVPAPNDGWKMLLKKEVLRFWRVAFQTIAAPVLTAVLYLLIFGHVMSDRVQVYPGVSYVAFLVPGLVMMSMLQNAFANSASSLVQSKIMGNLVFVLLTPLGPWHWFIAYVGAAILRGLLVGAGVYLITLFYAPAQAAAPVWIFVFAFLGTSLMGVLGLLAGLWADKFDQMAVFQNFVIMPMTFLAGVFYSIHSLPGVWQKLSHFNPFFYMIDGFRYGFFGVSDVSPWLSLAVSGASCLGVALLTLHLLKIGYKLRG</sequence>
<evidence type="ECO:0000313" key="7">
    <source>
        <dbReference type="EMBL" id="MET4578790.1"/>
    </source>
</evidence>
<dbReference type="InterPro" id="IPR013525">
    <property type="entry name" value="ABC2_TM"/>
</dbReference>
<organism evidence="7 8">
    <name type="scientific">Ottowia thiooxydans</name>
    <dbReference type="NCBI Taxonomy" id="219182"/>
    <lineage>
        <taxon>Bacteria</taxon>
        <taxon>Pseudomonadati</taxon>
        <taxon>Pseudomonadota</taxon>
        <taxon>Betaproteobacteria</taxon>
        <taxon>Burkholderiales</taxon>
        <taxon>Comamonadaceae</taxon>
        <taxon>Ottowia</taxon>
    </lineage>
</organism>
<feature type="transmembrane region" description="Helical" evidence="5">
    <location>
        <begin position="107"/>
        <end position="126"/>
    </location>
</feature>
<protein>
    <recommendedName>
        <fullName evidence="5">Transport permease protein</fullName>
    </recommendedName>
</protein>
<keyword evidence="8" id="KW-1185">Reference proteome</keyword>
<dbReference type="Pfam" id="PF01061">
    <property type="entry name" value="ABC2_membrane"/>
    <property type="match status" value="1"/>
</dbReference>
<feature type="domain" description="ABC transmembrane type-2" evidence="6">
    <location>
        <begin position="41"/>
        <end position="270"/>
    </location>
</feature>
<evidence type="ECO:0000313" key="8">
    <source>
        <dbReference type="Proteomes" id="UP001549320"/>
    </source>
</evidence>